<accession>A0A1H6Y3Y2</accession>
<dbReference type="eggNOG" id="COG0330">
    <property type="taxonomic scope" value="Bacteria"/>
</dbReference>
<evidence type="ECO:0000256" key="3">
    <source>
        <dbReference type="ARBA" id="ARBA00022692"/>
    </source>
</evidence>
<keyword evidence="3" id="KW-0812">Transmembrane</keyword>
<evidence type="ECO:0000256" key="2">
    <source>
        <dbReference type="ARBA" id="ARBA00008164"/>
    </source>
</evidence>
<dbReference type="GO" id="GO:0008233">
    <property type="term" value="F:peptidase activity"/>
    <property type="evidence" value="ECO:0007669"/>
    <property type="project" value="UniProtKB-KW"/>
</dbReference>
<dbReference type="InterPro" id="IPR036013">
    <property type="entry name" value="Band_7/SPFH_dom_sf"/>
</dbReference>
<evidence type="ECO:0000256" key="4">
    <source>
        <dbReference type="ARBA" id="ARBA00022989"/>
    </source>
</evidence>
<dbReference type="CDD" id="cd08829">
    <property type="entry name" value="SPFH_paraslipin"/>
    <property type="match status" value="1"/>
</dbReference>
<dbReference type="InterPro" id="IPR001107">
    <property type="entry name" value="Band_7"/>
</dbReference>
<dbReference type="PANTHER" id="PTHR43327:SF10">
    <property type="entry name" value="STOMATIN-LIKE PROTEIN 2, MITOCHONDRIAL"/>
    <property type="match status" value="1"/>
</dbReference>
<keyword evidence="4" id="KW-1133">Transmembrane helix</keyword>
<dbReference type="InterPro" id="IPR050710">
    <property type="entry name" value="Band7/mec-2_domain"/>
</dbReference>
<protein>
    <submittedName>
        <fullName evidence="7">Regulator of protease activity HflC, stomatin/prohibitin superfamily</fullName>
    </submittedName>
</protein>
<dbReference type="SMART" id="SM00244">
    <property type="entry name" value="PHB"/>
    <property type="match status" value="1"/>
</dbReference>
<dbReference type="STRING" id="322505.SAMN04487836_1206"/>
<keyword evidence="5" id="KW-0472">Membrane</keyword>
<dbReference type="GO" id="GO:0006508">
    <property type="term" value="P:proteolysis"/>
    <property type="evidence" value="ECO:0007669"/>
    <property type="project" value="UniProtKB-KW"/>
</dbReference>
<dbReference type="GO" id="GO:0098552">
    <property type="term" value="C:side of membrane"/>
    <property type="evidence" value="ECO:0007669"/>
    <property type="project" value="UniProtKB-ARBA"/>
</dbReference>
<dbReference type="Proteomes" id="UP000183028">
    <property type="component" value="Unassembled WGS sequence"/>
</dbReference>
<comment type="similarity">
    <text evidence="2">Belongs to the band 7/mec-2 family.</text>
</comment>
<dbReference type="AlphaFoldDB" id="A0A1H6Y3Y2"/>
<evidence type="ECO:0000256" key="5">
    <source>
        <dbReference type="ARBA" id="ARBA00023136"/>
    </source>
</evidence>
<keyword evidence="8" id="KW-1185">Reference proteome</keyword>
<organism evidence="7 8">
    <name type="scientific">Sharpea azabuensis</name>
    <dbReference type="NCBI Taxonomy" id="322505"/>
    <lineage>
        <taxon>Bacteria</taxon>
        <taxon>Bacillati</taxon>
        <taxon>Bacillota</taxon>
        <taxon>Erysipelotrichia</taxon>
        <taxon>Erysipelotrichales</taxon>
        <taxon>Coprobacillaceae</taxon>
        <taxon>Sharpea</taxon>
    </lineage>
</organism>
<name>A0A1H6Y3Y2_9FIRM</name>
<dbReference type="FunFam" id="3.30.479.30:FF:000004">
    <property type="entry name" value="Putative membrane protease family, stomatin"/>
    <property type="match status" value="1"/>
</dbReference>
<evidence type="ECO:0000313" key="8">
    <source>
        <dbReference type="Proteomes" id="UP000183028"/>
    </source>
</evidence>
<dbReference type="Pfam" id="PF01145">
    <property type="entry name" value="Band_7"/>
    <property type="match status" value="1"/>
</dbReference>
<dbReference type="PRINTS" id="PR00721">
    <property type="entry name" value="STOMATIN"/>
</dbReference>
<keyword evidence="7" id="KW-0378">Hydrolase</keyword>
<gene>
    <name evidence="7" type="ORF">SAMN04487834_11174</name>
</gene>
<dbReference type="InterPro" id="IPR018080">
    <property type="entry name" value="Band_7/stomatin-like_CS"/>
</dbReference>
<feature type="domain" description="Band 7" evidence="6">
    <location>
        <begin position="20"/>
        <end position="178"/>
    </location>
</feature>
<sequence length="333" mass="36978">MAAFILFIVFIVLLVLFISSFVKIVPQSEAFVIERLGAYNRTLDVGLHILVPFIERVANRVSLKEQVMDFDPQPVITKDNVTMQIDTVVYFKVFDPKLFTYGVVNPINAVDSLTSTTLRNIIGDLNLDDTLTSRDTINAQMKSIIDEATDAWGIKVNRVEVKNIIPPRDIQEAMEKQMRAERQKREAILVAEGEKQSSILRAEGEKETMILRANAEKESAIAKAEGQAQAVRLLNEARAASIKMINDANPSQPYVELEGFKALEKLADGRSTKIIVPSNLSSLAGTLASAKEILTDAPQDAEINVYNVEKPEAGTPSAHNPKTHDYYAHVEKK</sequence>
<keyword evidence="7" id="KW-0645">Protease</keyword>
<evidence type="ECO:0000256" key="1">
    <source>
        <dbReference type="ARBA" id="ARBA00004167"/>
    </source>
</evidence>
<reference evidence="8" key="1">
    <citation type="submission" date="2016-10" db="EMBL/GenBank/DDBJ databases">
        <authorList>
            <person name="Varghese N."/>
        </authorList>
    </citation>
    <scope>NUCLEOTIDE SEQUENCE [LARGE SCALE GENOMIC DNA]</scope>
    <source>
        <strain evidence="8">DSM 20406</strain>
    </source>
</reference>
<evidence type="ECO:0000313" key="7">
    <source>
        <dbReference type="EMBL" id="SEJ34594.1"/>
    </source>
</evidence>
<evidence type="ECO:0000259" key="6">
    <source>
        <dbReference type="SMART" id="SM00244"/>
    </source>
</evidence>
<dbReference type="PROSITE" id="PS01270">
    <property type="entry name" value="BAND_7"/>
    <property type="match status" value="1"/>
</dbReference>
<dbReference type="EMBL" id="FNYK01000117">
    <property type="protein sequence ID" value="SEJ34594.1"/>
    <property type="molecule type" value="Genomic_DNA"/>
</dbReference>
<dbReference type="RefSeq" id="WP_074732901.1">
    <property type="nucleotide sequence ID" value="NZ_CACVPP010000088.1"/>
</dbReference>
<dbReference type="PANTHER" id="PTHR43327">
    <property type="entry name" value="STOMATIN-LIKE PROTEIN 2, MITOCHONDRIAL"/>
    <property type="match status" value="1"/>
</dbReference>
<dbReference type="GO" id="GO:0005886">
    <property type="term" value="C:plasma membrane"/>
    <property type="evidence" value="ECO:0007669"/>
    <property type="project" value="UniProtKB-ARBA"/>
</dbReference>
<dbReference type="SUPFAM" id="SSF117892">
    <property type="entry name" value="Band 7/SPFH domain"/>
    <property type="match status" value="1"/>
</dbReference>
<comment type="subcellular location">
    <subcellularLocation>
        <location evidence="1">Membrane</location>
        <topology evidence="1">Single-pass membrane protein</topology>
    </subcellularLocation>
</comment>
<proteinExistence type="inferred from homology"/>
<dbReference type="OrthoDB" id="9809197at2"/>
<dbReference type="Gene3D" id="3.30.479.30">
    <property type="entry name" value="Band 7 domain"/>
    <property type="match status" value="1"/>
</dbReference>
<dbReference type="InterPro" id="IPR001972">
    <property type="entry name" value="Stomatin_HflK_fam"/>
</dbReference>